<evidence type="ECO:0000313" key="1">
    <source>
        <dbReference type="EMBL" id="MCM4083926.1"/>
    </source>
</evidence>
<evidence type="ECO:0000313" key="2">
    <source>
        <dbReference type="Proteomes" id="UP001523216"/>
    </source>
</evidence>
<reference evidence="1 2" key="1">
    <citation type="submission" date="2022-06" db="EMBL/GenBank/DDBJ databases">
        <title>Actinoplanes abujensis sp. nov., isolated from Nigerian arid soil.</title>
        <authorList>
            <person name="Ding P."/>
        </authorList>
    </citation>
    <scope>NUCLEOTIDE SEQUENCE [LARGE SCALE GENOMIC DNA]</scope>
    <source>
        <strain evidence="2">TRM88002</strain>
    </source>
</reference>
<organism evidence="1 2">
    <name type="scientific">Paractinoplanes hotanensis</name>
    <dbReference type="NCBI Taxonomy" id="2906497"/>
    <lineage>
        <taxon>Bacteria</taxon>
        <taxon>Bacillati</taxon>
        <taxon>Actinomycetota</taxon>
        <taxon>Actinomycetes</taxon>
        <taxon>Micromonosporales</taxon>
        <taxon>Micromonosporaceae</taxon>
        <taxon>Paractinoplanes</taxon>
    </lineage>
</organism>
<sequence>MIWNVDYRTRRRVRESATYLADGVQAQYLVRVCELTDGRWTVFLMALPWDDCEVENTFATDKEACEAADALYAMGLDGGRWDVRRWSWQRPG</sequence>
<evidence type="ECO:0008006" key="3">
    <source>
        <dbReference type="Google" id="ProtNLM"/>
    </source>
</evidence>
<accession>A0ABT0YCZ0</accession>
<dbReference type="EMBL" id="JAMQOL010000068">
    <property type="protein sequence ID" value="MCM4083926.1"/>
    <property type="molecule type" value="Genomic_DNA"/>
</dbReference>
<gene>
    <name evidence="1" type="ORF">LXN57_40915</name>
</gene>
<proteinExistence type="predicted"/>
<keyword evidence="2" id="KW-1185">Reference proteome</keyword>
<name>A0ABT0YCZ0_9ACTN</name>
<comment type="caution">
    <text evidence="1">The sequence shown here is derived from an EMBL/GenBank/DDBJ whole genome shotgun (WGS) entry which is preliminary data.</text>
</comment>
<dbReference type="RefSeq" id="WP_251803694.1">
    <property type="nucleotide sequence ID" value="NZ_JAMQOL010000068.1"/>
</dbReference>
<dbReference type="Proteomes" id="UP001523216">
    <property type="component" value="Unassembled WGS sequence"/>
</dbReference>
<protein>
    <recommendedName>
        <fullName evidence="3">Transposase</fullName>
    </recommendedName>
</protein>